<gene>
    <name evidence="5" type="primary">glcC</name>
    <name evidence="5" type="ORF">GQA06_26950</name>
</gene>
<dbReference type="Gene3D" id="1.10.10.10">
    <property type="entry name" value="Winged helix-like DNA-binding domain superfamily/Winged helix DNA-binding domain"/>
    <property type="match status" value="1"/>
</dbReference>
<evidence type="ECO:0000259" key="4">
    <source>
        <dbReference type="PROSITE" id="PS50949"/>
    </source>
</evidence>
<organism evidence="5 6">
    <name type="scientific">Escherichia coli</name>
    <dbReference type="NCBI Taxonomy" id="562"/>
    <lineage>
        <taxon>Bacteria</taxon>
        <taxon>Pseudomonadati</taxon>
        <taxon>Pseudomonadota</taxon>
        <taxon>Gammaproteobacteria</taxon>
        <taxon>Enterobacterales</taxon>
        <taxon>Enterobacteriaceae</taxon>
        <taxon>Escherichia</taxon>
    </lineage>
</organism>
<reference evidence="5 6" key="1">
    <citation type="submission" date="2019-12" db="EMBL/GenBank/DDBJ databases">
        <title>Enteriobacteria Tanzani isolates_8377-8380.</title>
        <authorList>
            <person name="Subbiah M."/>
            <person name="Call D."/>
        </authorList>
    </citation>
    <scope>NUCLEOTIDE SEQUENCE [LARGE SCALE GENOMIC DNA]</scope>
    <source>
        <strain evidence="5 6">8380wG1</strain>
    </source>
</reference>
<feature type="domain" description="HTH gntR-type" evidence="4">
    <location>
        <begin position="6"/>
        <end position="74"/>
    </location>
</feature>
<dbReference type="PANTHER" id="PTHR43537">
    <property type="entry name" value="TRANSCRIPTIONAL REGULATOR, GNTR FAMILY"/>
    <property type="match status" value="1"/>
</dbReference>
<dbReference type="PANTHER" id="PTHR43537:SF1">
    <property type="entry name" value="GLC OPERON TRANSCRIPTIONAL ACTIVATOR"/>
    <property type="match status" value="1"/>
</dbReference>
<proteinExistence type="predicted"/>
<dbReference type="InterPro" id="IPR036388">
    <property type="entry name" value="WH-like_DNA-bd_sf"/>
</dbReference>
<dbReference type="InterPro" id="IPR008920">
    <property type="entry name" value="TF_FadR/GntR_C"/>
</dbReference>
<comment type="caution">
    <text evidence="5">The sequence shown here is derived from an EMBL/GenBank/DDBJ whole genome shotgun (WGS) entry which is preliminary data.</text>
</comment>
<sequence>MKDERRPICEVVAESIERLIIDGVLKVGQPLPSERRLCEKLGFSRSALREGLTVLRGRGIIETAQGRDSRVARLNRVQDTSPLIHLFSTQPRTLYDLLDVRALLEGESARLAATLGTQADFVVITRCYEKMLAASENNKEISLIEHAQLDHAFHLAICQASHNQVLVFTLQSLTDLMFNSVFASVNNLY</sequence>
<evidence type="ECO:0000256" key="3">
    <source>
        <dbReference type="ARBA" id="ARBA00023163"/>
    </source>
</evidence>
<dbReference type="SUPFAM" id="SSF46785">
    <property type="entry name" value="Winged helix' DNA-binding domain"/>
    <property type="match status" value="1"/>
</dbReference>
<dbReference type="Pfam" id="PF07729">
    <property type="entry name" value="FCD"/>
    <property type="match status" value="1"/>
</dbReference>
<dbReference type="InterPro" id="IPR036390">
    <property type="entry name" value="WH_DNA-bd_sf"/>
</dbReference>
<keyword evidence="2" id="KW-0238">DNA-binding</keyword>
<dbReference type="NCBIfam" id="NF007442">
    <property type="entry name" value="PRK09990.1"/>
    <property type="match status" value="1"/>
</dbReference>
<evidence type="ECO:0000313" key="5">
    <source>
        <dbReference type="EMBL" id="MWR17413.1"/>
    </source>
</evidence>
<protein>
    <submittedName>
        <fullName evidence="5">Transcriptional regulator GlcC</fullName>
    </submittedName>
</protein>
<name>A0A6D0IGS9_ECOLX</name>
<dbReference type="SMART" id="SM00345">
    <property type="entry name" value="HTH_GNTR"/>
    <property type="match status" value="1"/>
</dbReference>
<dbReference type="GO" id="GO:0003677">
    <property type="term" value="F:DNA binding"/>
    <property type="evidence" value="ECO:0007669"/>
    <property type="project" value="UniProtKB-KW"/>
</dbReference>
<dbReference type="AlphaFoldDB" id="A0A6D0IGS9"/>
<keyword evidence="3" id="KW-0804">Transcription</keyword>
<dbReference type="GO" id="GO:0003700">
    <property type="term" value="F:DNA-binding transcription factor activity"/>
    <property type="evidence" value="ECO:0007669"/>
    <property type="project" value="InterPro"/>
</dbReference>
<dbReference type="PROSITE" id="PS50949">
    <property type="entry name" value="HTH_GNTR"/>
    <property type="match status" value="1"/>
</dbReference>
<dbReference type="InterPro" id="IPR000524">
    <property type="entry name" value="Tscrpt_reg_HTH_GntR"/>
</dbReference>
<dbReference type="Gene3D" id="1.20.120.530">
    <property type="entry name" value="GntR ligand-binding domain-like"/>
    <property type="match status" value="1"/>
</dbReference>
<dbReference type="FunFam" id="1.10.10.10:FF:000338">
    <property type="entry name" value="Glc operon transcriptional activator"/>
    <property type="match status" value="1"/>
</dbReference>
<dbReference type="SUPFAM" id="SSF48008">
    <property type="entry name" value="GntR ligand-binding domain-like"/>
    <property type="match status" value="1"/>
</dbReference>
<dbReference type="Proteomes" id="UP000430387">
    <property type="component" value="Unassembled WGS sequence"/>
</dbReference>
<evidence type="ECO:0000313" key="6">
    <source>
        <dbReference type="Proteomes" id="UP000430387"/>
    </source>
</evidence>
<keyword evidence="1" id="KW-0805">Transcription regulation</keyword>
<dbReference type="PRINTS" id="PR00035">
    <property type="entry name" value="HTHGNTR"/>
</dbReference>
<accession>A0A6D0IGS9</accession>
<feature type="non-terminal residue" evidence="5">
    <location>
        <position position="189"/>
    </location>
</feature>
<evidence type="ECO:0000256" key="2">
    <source>
        <dbReference type="ARBA" id="ARBA00023125"/>
    </source>
</evidence>
<dbReference type="EMBL" id="WTQJ01001697">
    <property type="protein sequence ID" value="MWR17413.1"/>
    <property type="molecule type" value="Genomic_DNA"/>
</dbReference>
<dbReference type="SMART" id="SM00895">
    <property type="entry name" value="FCD"/>
    <property type="match status" value="1"/>
</dbReference>
<dbReference type="CDD" id="cd07377">
    <property type="entry name" value="WHTH_GntR"/>
    <property type="match status" value="1"/>
</dbReference>
<dbReference type="InterPro" id="IPR011711">
    <property type="entry name" value="GntR_C"/>
</dbReference>
<evidence type="ECO:0000256" key="1">
    <source>
        <dbReference type="ARBA" id="ARBA00023015"/>
    </source>
</evidence>
<dbReference type="Pfam" id="PF00392">
    <property type="entry name" value="GntR"/>
    <property type="match status" value="1"/>
</dbReference>